<sequence length="190" mass="20741">MTNSSELQNLGHFVPASELSPSVGDLIEIDRTLYAHWALYVGDGRVVHVVGSNEEDIPTDWALVQKSSLAQVAGCSRVRVNNKSVRAKERGMKSLDKDAVVQRALEQLDKKVEFNVLMRNAEFYVTQWKYGHGWSDQAAIALSVMKSLGEDLKLGHNTFLTGLQAVFGGPLISCKATKGAPQQSNPVSAT</sequence>
<keyword evidence="3" id="KW-0378">Hydrolase</keyword>
<keyword evidence="6" id="KW-1185">Reference proteome</keyword>
<evidence type="ECO:0000256" key="1">
    <source>
        <dbReference type="ARBA" id="ARBA00007824"/>
    </source>
</evidence>
<name>A0AAJ6QSC0_9ACAR</name>
<gene>
    <name evidence="7" type="primary">LOC100908874</name>
</gene>
<evidence type="ECO:0000313" key="7">
    <source>
        <dbReference type="RefSeq" id="XP_003742214.1"/>
    </source>
</evidence>
<dbReference type="GO" id="GO:0016410">
    <property type="term" value="F:N-acyltransferase activity"/>
    <property type="evidence" value="ECO:0007669"/>
    <property type="project" value="TreeGrafter"/>
</dbReference>
<dbReference type="InterPro" id="IPR007053">
    <property type="entry name" value="LRAT_dom"/>
</dbReference>
<dbReference type="PANTHER" id="PTHR13943">
    <property type="entry name" value="HRAS-LIKE SUPPRESSOR - RELATED"/>
    <property type="match status" value="1"/>
</dbReference>
<dbReference type="KEGG" id="goe:100908874"/>
<dbReference type="Proteomes" id="UP000694867">
    <property type="component" value="Unplaced"/>
</dbReference>
<keyword evidence="4" id="KW-0443">Lipid metabolism</keyword>
<dbReference type="Gene3D" id="3.90.1720.10">
    <property type="entry name" value="endopeptidase domain like (from Nostoc punctiforme)"/>
    <property type="match status" value="1"/>
</dbReference>
<dbReference type="Pfam" id="PF04970">
    <property type="entry name" value="LRAT"/>
    <property type="match status" value="1"/>
</dbReference>
<dbReference type="InterPro" id="IPR051496">
    <property type="entry name" value="H-rev107_PLA/AT"/>
</dbReference>
<organism evidence="6 7">
    <name type="scientific">Galendromus occidentalis</name>
    <name type="common">western predatory mite</name>
    <dbReference type="NCBI Taxonomy" id="34638"/>
    <lineage>
        <taxon>Eukaryota</taxon>
        <taxon>Metazoa</taxon>
        <taxon>Ecdysozoa</taxon>
        <taxon>Arthropoda</taxon>
        <taxon>Chelicerata</taxon>
        <taxon>Arachnida</taxon>
        <taxon>Acari</taxon>
        <taxon>Parasitiformes</taxon>
        <taxon>Mesostigmata</taxon>
        <taxon>Gamasina</taxon>
        <taxon>Phytoseioidea</taxon>
        <taxon>Phytoseiidae</taxon>
        <taxon>Typhlodrominae</taxon>
        <taxon>Galendromus</taxon>
    </lineage>
</organism>
<evidence type="ECO:0000256" key="2">
    <source>
        <dbReference type="ARBA" id="ARBA00022679"/>
    </source>
</evidence>
<dbReference type="GO" id="GO:0008970">
    <property type="term" value="F:phospholipase A1 activity"/>
    <property type="evidence" value="ECO:0007669"/>
    <property type="project" value="TreeGrafter"/>
</dbReference>
<dbReference type="GeneID" id="100908874"/>
<keyword evidence="2" id="KW-0808">Transferase</keyword>
<dbReference type="GO" id="GO:0070292">
    <property type="term" value="P:N-acylphosphatidylethanolamine metabolic process"/>
    <property type="evidence" value="ECO:0007669"/>
    <property type="project" value="TreeGrafter"/>
</dbReference>
<evidence type="ECO:0000256" key="3">
    <source>
        <dbReference type="ARBA" id="ARBA00022801"/>
    </source>
</evidence>
<evidence type="ECO:0000313" key="6">
    <source>
        <dbReference type="Proteomes" id="UP000694867"/>
    </source>
</evidence>
<comment type="similarity">
    <text evidence="1">Belongs to the H-rev107 family.</text>
</comment>
<dbReference type="RefSeq" id="XP_003742214.1">
    <property type="nucleotide sequence ID" value="XM_003742166.1"/>
</dbReference>
<dbReference type="GO" id="GO:0005737">
    <property type="term" value="C:cytoplasm"/>
    <property type="evidence" value="ECO:0007669"/>
    <property type="project" value="TreeGrafter"/>
</dbReference>
<feature type="domain" description="LRAT" evidence="5">
    <location>
        <begin position="26"/>
        <end position="137"/>
    </location>
</feature>
<proteinExistence type="inferred from homology"/>
<protein>
    <submittedName>
        <fullName evidence="7">HRAS-like suppressor 3</fullName>
    </submittedName>
</protein>
<dbReference type="GO" id="GO:0004623">
    <property type="term" value="F:phospholipase A2 activity"/>
    <property type="evidence" value="ECO:0007669"/>
    <property type="project" value="TreeGrafter"/>
</dbReference>
<evidence type="ECO:0000256" key="4">
    <source>
        <dbReference type="ARBA" id="ARBA00023098"/>
    </source>
</evidence>
<accession>A0AAJ6QSC0</accession>
<dbReference type="PROSITE" id="PS51934">
    <property type="entry name" value="LRAT"/>
    <property type="match status" value="1"/>
</dbReference>
<dbReference type="AlphaFoldDB" id="A0AAJ6QSC0"/>
<dbReference type="PANTHER" id="PTHR13943:SF77">
    <property type="entry name" value="LRAT DOMAIN-CONTAINING PROTEIN"/>
    <property type="match status" value="1"/>
</dbReference>
<reference evidence="7" key="1">
    <citation type="submission" date="2025-08" db="UniProtKB">
        <authorList>
            <consortium name="RefSeq"/>
        </authorList>
    </citation>
    <scope>IDENTIFICATION</scope>
</reference>
<evidence type="ECO:0000259" key="5">
    <source>
        <dbReference type="PROSITE" id="PS51934"/>
    </source>
</evidence>